<dbReference type="AlphaFoldDB" id="A0A817VSP5"/>
<name>A0A817VSP5_9BILA</name>
<evidence type="ECO:0000313" key="3">
    <source>
        <dbReference type="Proteomes" id="UP000663869"/>
    </source>
</evidence>
<comment type="caution">
    <text evidence="2">The sequence shown here is derived from an EMBL/GenBank/DDBJ whole genome shotgun (WGS) entry which is preliminary data.</text>
</comment>
<feature type="transmembrane region" description="Helical" evidence="1">
    <location>
        <begin position="29"/>
        <end position="54"/>
    </location>
</feature>
<dbReference type="Proteomes" id="UP000663869">
    <property type="component" value="Unassembled WGS sequence"/>
</dbReference>
<sequence length="94" mass="10392">MTETPRPSTRSRDENEMNLLNDISFVRDLMSIGASIAVELLVLVGFDFVELLAFERFGFDKPPATVRVAVGMFVALFPGVNGKLAVLFLAAYHE</sequence>
<organism evidence="2 3">
    <name type="scientific">Rotaria socialis</name>
    <dbReference type="NCBI Taxonomy" id="392032"/>
    <lineage>
        <taxon>Eukaryota</taxon>
        <taxon>Metazoa</taxon>
        <taxon>Spiralia</taxon>
        <taxon>Gnathifera</taxon>
        <taxon>Rotifera</taxon>
        <taxon>Eurotatoria</taxon>
        <taxon>Bdelloidea</taxon>
        <taxon>Philodinida</taxon>
        <taxon>Philodinidae</taxon>
        <taxon>Rotaria</taxon>
    </lineage>
</organism>
<keyword evidence="1" id="KW-0472">Membrane</keyword>
<feature type="transmembrane region" description="Helical" evidence="1">
    <location>
        <begin position="66"/>
        <end position="92"/>
    </location>
</feature>
<protein>
    <submittedName>
        <fullName evidence="2">Uncharacterized protein</fullName>
    </submittedName>
</protein>
<gene>
    <name evidence="2" type="ORF">FME351_LOCUS3756</name>
</gene>
<dbReference type="EMBL" id="CAJNYU010000229">
    <property type="protein sequence ID" value="CAF3342799.1"/>
    <property type="molecule type" value="Genomic_DNA"/>
</dbReference>
<keyword evidence="1" id="KW-0812">Transmembrane</keyword>
<evidence type="ECO:0000256" key="1">
    <source>
        <dbReference type="SAM" id="Phobius"/>
    </source>
</evidence>
<accession>A0A817VSP5</accession>
<keyword evidence="1" id="KW-1133">Transmembrane helix</keyword>
<proteinExistence type="predicted"/>
<reference evidence="2" key="1">
    <citation type="submission" date="2021-02" db="EMBL/GenBank/DDBJ databases">
        <authorList>
            <person name="Nowell W R."/>
        </authorList>
    </citation>
    <scope>NUCLEOTIDE SEQUENCE</scope>
</reference>
<evidence type="ECO:0000313" key="2">
    <source>
        <dbReference type="EMBL" id="CAF3342799.1"/>
    </source>
</evidence>